<dbReference type="GO" id="GO:0071013">
    <property type="term" value="C:catalytic step 2 spliceosome"/>
    <property type="evidence" value="ECO:0007669"/>
    <property type="project" value="TreeGrafter"/>
</dbReference>
<evidence type="ECO:0000256" key="4">
    <source>
        <dbReference type="ARBA" id="ARBA00023015"/>
    </source>
</evidence>
<sequence>MRRLDSKEPWGAERLEADLEAARDGLRDLDRDIRKILGRDLPESENGQLQVTPRVGQKYSQQEDRKRNSDYVGNDQPSNKRRWQGQTNEPKTVFSRLSAKVPSNPDDSGDEDDSCVRPAVSSRVIAPPRDVPSRQDVIRRENVDEKSRQRNKRMFGALLGTLQKFRQEETKLKAKEDKKAEVEARVDEAKRKEKEELKKERQQLFMSRKKQLAEVKALETKLARSKQFQEWRASQLPLVHFIRTRAQPPIHYLPAKSHPRTDALLEKCAKELHEEIEQREKVLLEELEVLETEIGNKKHQDNEEPSEENLVDENMQEIKENHEEENHDPNPDITNNECLENVEIKAEVINNIKKNQDIEIDNAEEKNQSEEIENNG</sequence>
<dbReference type="PANTHER" id="PTHR12707">
    <property type="entry name" value="PINN"/>
    <property type="match status" value="1"/>
</dbReference>
<evidence type="ECO:0000256" key="6">
    <source>
        <dbReference type="ARBA" id="ARBA00023187"/>
    </source>
</evidence>
<evidence type="ECO:0000256" key="3">
    <source>
        <dbReference type="ARBA" id="ARBA00022664"/>
    </source>
</evidence>
<keyword evidence="12" id="KW-1185">Reference proteome</keyword>
<dbReference type="Proteomes" id="UP000639338">
    <property type="component" value="Unassembled WGS sequence"/>
</dbReference>
<dbReference type="PANTHER" id="PTHR12707:SF0">
    <property type="entry name" value="PININ"/>
    <property type="match status" value="1"/>
</dbReference>
<feature type="compositionally biased region" description="Basic and acidic residues" evidence="9">
    <location>
        <begin position="131"/>
        <end position="148"/>
    </location>
</feature>
<evidence type="ECO:0000256" key="9">
    <source>
        <dbReference type="SAM" id="MobiDB-lite"/>
    </source>
</evidence>
<feature type="coiled-coil region" evidence="8">
    <location>
        <begin position="165"/>
        <end position="214"/>
    </location>
</feature>
<dbReference type="Pfam" id="PF04696">
    <property type="entry name" value="Pinin_SDK_memA"/>
    <property type="match status" value="1"/>
</dbReference>
<dbReference type="EMBL" id="JACMRX010000005">
    <property type="protein sequence ID" value="KAF7989385.1"/>
    <property type="molecule type" value="Genomic_DNA"/>
</dbReference>
<evidence type="ECO:0000256" key="7">
    <source>
        <dbReference type="ARBA" id="ARBA00023242"/>
    </source>
</evidence>
<proteinExistence type="inferred from homology"/>
<dbReference type="GO" id="GO:0008380">
    <property type="term" value="P:RNA splicing"/>
    <property type="evidence" value="ECO:0007669"/>
    <property type="project" value="UniProtKB-KW"/>
</dbReference>
<dbReference type="AlphaFoldDB" id="A0A834XLX8"/>
<keyword evidence="8" id="KW-0175">Coiled coil</keyword>
<evidence type="ECO:0000256" key="2">
    <source>
        <dbReference type="ARBA" id="ARBA00010386"/>
    </source>
</evidence>
<accession>A0A834XLX8</accession>
<feature type="region of interest" description="Disordered" evidence="9">
    <location>
        <begin position="354"/>
        <end position="376"/>
    </location>
</feature>
<evidence type="ECO:0000256" key="8">
    <source>
        <dbReference type="SAM" id="Coils"/>
    </source>
</evidence>
<keyword evidence="3" id="KW-0507">mRNA processing</keyword>
<keyword evidence="7" id="KW-0539">Nucleus</keyword>
<evidence type="ECO:0000313" key="12">
    <source>
        <dbReference type="Proteomes" id="UP000639338"/>
    </source>
</evidence>
<evidence type="ECO:0000256" key="1">
    <source>
        <dbReference type="ARBA" id="ARBA00004123"/>
    </source>
</evidence>
<keyword evidence="5" id="KW-0804">Transcription</keyword>
<name>A0A834XLX8_APHGI</name>
<feature type="region of interest" description="Disordered" evidence="9">
    <location>
        <begin position="294"/>
        <end position="338"/>
    </location>
</feature>
<reference evidence="11 12" key="1">
    <citation type="submission" date="2020-08" db="EMBL/GenBank/DDBJ databases">
        <title>Aphidius gifuensis genome sequencing and assembly.</title>
        <authorList>
            <person name="Du Z."/>
        </authorList>
    </citation>
    <scope>NUCLEOTIDE SEQUENCE [LARGE SCALE GENOMIC DNA]</scope>
    <source>
        <strain evidence="11">YNYX2018</strain>
        <tissue evidence="11">Adults</tissue>
    </source>
</reference>
<feature type="domain" description="Pinin/SDK/MemA protein" evidence="10">
    <location>
        <begin position="145"/>
        <end position="268"/>
    </location>
</feature>
<feature type="compositionally biased region" description="Acidic residues" evidence="9">
    <location>
        <begin position="303"/>
        <end position="315"/>
    </location>
</feature>
<organism evidence="11 12">
    <name type="scientific">Aphidius gifuensis</name>
    <name type="common">Parasitoid wasp</name>
    <dbReference type="NCBI Taxonomy" id="684658"/>
    <lineage>
        <taxon>Eukaryota</taxon>
        <taxon>Metazoa</taxon>
        <taxon>Ecdysozoa</taxon>
        <taxon>Arthropoda</taxon>
        <taxon>Hexapoda</taxon>
        <taxon>Insecta</taxon>
        <taxon>Pterygota</taxon>
        <taxon>Neoptera</taxon>
        <taxon>Endopterygota</taxon>
        <taxon>Hymenoptera</taxon>
        <taxon>Apocrita</taxon>
        <taxon>Ichneumonoidea</taxon>
        <taxon>Braconidae</taxon>
        <taxon>Aphidiinae</taxon>
        <taxon>Aphidius</taxon>
    </lineage>
</organism>
<evidence type="ECO:0000256" key="5">
    <source>
        <dbReference type="ARBA" id="ARBA00023163"/>
    </source>
</evidence>
<evidence type="ECO:0000259" key="10">
    <source>
        <dbReference type="Pfam" id="PF04696"/>
    </source>
</evidence>
<keyword evidence="6" id="KW-0508">mRNA splicing</keyword>
<protein>
    <recommendedName>
        <fullName evidence="10">Pinin/SDK/MemA protein domain-containing protein</fullName>
    </recommendedName>
</protein>
<dbReference type="GO" id="GO:0006397">
    <property type="term" value="P:mRNA processing"/>
    <property type="evidence" value="ECO:0007669"/>
    <property type="project" value="UniProtKB-KW"/>
</dbReference>
<feature type="region of interest" description="Disordered" evidence="9">
    <location>
        <begin position="37"/>
        <end position="151"/>
    </location>
</feature>
<keyword evidence="4" id="KW-0805">Transcription regulation</keyword>
<dbReference type="InterPro" id="IPR039853">
    <property type="entry name" value="Pinin"/>
</dbReference>
<dbReference type="InterPro" id="IPR006786">
    <property type="entry name" value="Pinin_SDK_MemA"/>
</dbReference>
<comment type="caution">
    <text evidence="11">The sequence shown here is derived from an EMBL/GenBank/DDBJ whole genome shotgun (WGS) entry which is preliminary data.</text>
</comment>
<comment type="subcellular location">
    <subcellularLocation>
        <location evidence="1">Nucleus</location>
    </subcellularLocation>
</comment>
<dbReference type="OrthoDB" id="330772at2759"/>
<comment type="similarity">
    <text evidence="2">Belongs to the pinin family.</text>
</comment>
<gene>
    <name evidence="11" type="ORF">HCN44_008059</name>
</gene>
<feature type="compositionally biased region" description="Basic and acidic residues" evidence="9">
    <location>
        <begin position="316"/>
        <end position="330"/>
    </location>
</feature>
<evidence type="ECO:0000313" key="11">
    <source>
        <dbReference type="EMBL" id="KAF7989385.1"/>
    </source>
</evidence>